<dbReference type="OrthoDB" id="10675347at2759"/>
<gene>
    <name evidence="3" type="ORF">SYNPS1DRAFT_27923</name>
</gene>
<dbReference type="Proteomes" id="UP000278143">
    <property type="component" value="Unassembled WGS sequence"/>
</dbReference>
<name>A0A4P9Z336_9FUNG</name>
<feature type="region of interest" description="Disordered" evidence="1">
    <location>
        <begin position="331"/>
        <end position="360"/>
    </location>
</feature>
<dbReference type="AlphaFoldDB" id="A0A4P9Z336"/>
<accession>A0A4P9Z336</accession>
<feature type="compositionally biased region" description="Polar residues" evidence="1">
    <location>
        <begin position="64"/>
        <end position="76"/>
    </location>
</feature>
<feature type="chain" id="PRO_5020829739" description="DH domain-containing protein" evidence="2">
    <location>
        <begin position="22"/>
        <end position="560"/>
    </location>
</feature>
<feature type="region of interest" description="Disordered" evidence="1">
    <location>
        <begin position="419"/>
        <end position="457"/>
    </location>
</feature>
<evidence type="ECO:0008006" key="5">
    <source>
        <dbReference type="Google" id="ProtNLM"/>
    </source>
</evidence>
<keyword evidence="4" id="KW-1185">Reference proteome</keyword>
<keyword evidence="2" id="KW-0732">Signal</keyword>
<evidence type="ECO:0000256" key="2">
    <source>
        <dbReference type="SAM" id="SignalP"/>
    </source>
</evidence>
<sequence length="560" mass="60332">MPMTFTCLPFILGMLCQPSHLDRTLIACALLQSTKQLAGADHHAHTNRPSFTVKQKPKKKHRSPTSSHVPPSISSHKLTDTGRYLLRKKETPSTSILHPSSHIASTLHLQPASPLTCSSIDGRFRRRTSQADTHYYRSITIPPHLWITVHTPQRLRKLAMLNTPTVPYYPVEYTVYPDGKQSQGSRTPRVTAAYYGTAVAATAVARSVSPLAPLASEGVPAASAAAAEKPKHRTPQLLARGLEQQPACLPPLKLRDHKSLSKTAQRLSIGLSMQSKAAQNAKAAALIPALLDSQQPTLLQRRRNLQTGSIVTRHASSMLYLNCDNIHSKLAESSSSSRMPDADAKSRDAATPALSPSLASAPIPDLATQIAQMVAAEEAYLRRLELIRDAYWKPLGVRYPLQEQSGTTGKGVLCSVAWSSTSDEESEGELASTDGEQEEEEEGEDAEMAANEFSERDEVKSVSTLFSSSMSTCMADDDASFSGVETVFDGADTFIDIEIDDPPALPATIATKDPAASASTSASSAHAIKPRTSSLANIALPRRDSSMAAPVDGVSFLHSK</sequence>
<proteinExistence type="predicted"/>
<feature type="signal peptide" evidence="2">
    <location>
        <begin position="1"/>
        <end position="21"/>
    </location>
</feature>
<reference evidence="4" key="1">
    <citation type="journal article" date="2018" name="Nat. Microbiol.">
        <title>Leveraging single-cell genomics to expand the fungal tree of life.</title>
        <authorList>
            <person name="Ahrendt S.R."/>
            <person name="Quandt C.A."/>
            <person name="Ciobanu D."/>
            <person name="Clum A."/>
            <person name="Salamov A."/>
            <person name="Andreopoulos B."/>
            <person name="Cheng J.F."/>
            <person name="Woyke T."/>
            <person name="Pelin A."/>
            <person name="Henrissat B."/>
            <person name="Reynolds N.K."/>
            <person name="Benny G.L."/>
            <person name="Smith M.E."/>
            <person name="James T.Y."/>
            <person name="Grigoriev I.V."/>
        </authorList>
    </citation>
    <scope>NUCLEOTIDE SEQUENCE [LARGE SCALE GENOMIC DNA]</scope>
    <source>
        <strain evidence="4">Benny S71-1</strain>
    </source>
</reference>
<organism evidence="3 4">
    <name type="scientific">Syncephalis pseudoplumigaleata</name>
    <dbReference type="NCBI Taxonomy" id="1712513"/>
    <lineage>
        <taxon>Eukaryota</taxon>
        <taxon>Fungi</taxon>
        <taxon>Fungi incertae sedis</taxon>
        <taxon>Zoopagomycota</taxon>
        <taxon>Zoopagomycotina</taxon>
        <taxon>Zoopagomycetes</taxon>
        <taxon>Zoopagales</taxon>
        <taxon>Piptocephalidaceae</taxon>
        <taxon>Syncephalis</taxon>
    </lineage>
</organism>
<evidence type="ECO:0000256" key="1">
    <source>
        <dbReference type="SAM" id="MobiDB-lite"/>
    </source>
</evidence>
<feature type="compositionally biased region" description="Acidic residues" evidence="1">
    <location>
        <begin position="435"/>
        <end position="447"/>
    </location>
</feature>
<feature type="region of interest" description="Disordered" evidence="1">
    <location>
        <begin position="40"/>
        <end position="77"/>
    </location>
</feature>
<protein>
    <recommendedName>
        <fullName evidence="5">DH domain-containing protein</fullName>
    </recommendedName>
</protein>
<dbReference type="EMBL" id="KZ989440">
    <property type="protein sequence ID" value="RKP26382.1"/>
    <property type="molecule type" value="Genomic_DNA"/>
</dbReference>
<evidence type="ECO:0000313" key="4">
    <source>
        <dbReference type="Proteomes" id="UP000278143"/>
    </source>
</evidence>
<feature type="compositionally biased region" description="Low complexity" evidence="1">
    <location>
        <begin position="349"/>
        <end position="360"/>
    </location>
</feature>
<evidence type="ECO:0000313" key="3">
    <source>
        <dbReference type="EMBL" id="RKP26382.1"/>
    </source>
</evidence>